<dbReference type="PANTHER" id="PTHR34512">
    <property type="entry name" value="CELL SURFACE PROTEIN"/>
    <property type="match status" value="1"/>
</dbReference>
<dbReference type="InterPro" id="IPR011047">
    <property type="entry name" value="Quinoprotein_ADH-like_sf"/>
</dbReference>
<dbReference type="SUPFAM" id="SSF50998">
    <property type="entry name" value="Quinoprotein alcohol dehydrogenase-like"/>
    <property type="match status" value="1"/>
</dbReference>
<accession>A0ABD5WNJ1</accession>
<dbReference type="RefSeq" id="WP_382210007.1">
    <property type="nucleotide sequence ID" value="NZ_JBHSZH010000005.1"/>
</dbReference>
<comment type="caution">
    <text evidence="2">The sequence shown here is derived from an EMBL/GenBank/DDBJ whole genome shotgun (WGS) entry which is preliminary data.</text>
</comment>
<gene>
    <name evidence="2" type="ORF">ACFQJ6_15440</name>
</gene>
<protein>
    <submittedName>
        <fullName evidence="2">PQQ-binding-like beta-propeller repeat protein</fullName>
    </submittedName>
</protein>
<evidence type="ECO:0000313" key="3">
    <source>
        <dbReference type="Proteomes" id="UP001596407"/>
    </source>
</evidence>
<sequence>MLLGFSVVGAPVGVADVATAGNTGNTGGTVSNDDWPTFRHGPTRSGYSQNALPPVENVTEAWAFQGDDRATSTPAVVGDTVYFAGSEENQVYAIRASDGTVRWTFVLDYSVADIAVDDGTVYFVEGGQDDLLYAVNATTGEKEWDATLAYDTAVAPTVANGTVYVGTTDTYSSSTTYAFDAETGTERWTYQESANLETALAFADGTVYAGYKDGYLRAIDAENGTLDWSERLPGGALTAPSVVGDRIYVSSNNQSASEGSVYAVDVAGNSGTVEWNYTASLDALGSPVVVDGTAVFPISGPTTTEGIVRLRASDGSHLRTTWTTRDLSTAAVAGGDTVVVGTNRGPLAVDTAGNVRWFRNLSVGSDRPYMYDPPSVGDGAVYAGLGHNDDSLVKLTGNVVGTPNLTLVNYTVSDTNVTVGETIVVNATVRNTGEAGGNLSVELHRDGTLSSEKLVWAAHTR</sequence>
<dbReference type="Gene3D" id="2.40.10.480">
    <property type="match status" value="2"/>
</dbReference>
<evidence type="ECO:0000259" key="1">
    <source>
        <dbReference type="Pfam" id="PF13360"/>
    </source>
</evidence>
<name>A0ABD5WNJ1_9EURY</name>
<dbReference type="Proteomes" id="UP001596407">
    <property type="component" value="Unassembled WGS sequence"/>
</dbReference>
<proteinExistence type="predicted"/>
<reference evidence="2 3" key="1">
    <citation type="journal article" date="2019" name="Int. J. Syst. Evol. Microbiol.">
        <title>The Global Catalogue of Microorganisms (GCM) 10K type strain sequencing project: providing services to taxonomists for standard genome sequencing and annotation.</title>
        <authorList>
            <consortium name="The Broad Institute Genomics Platform"/>
            <consortium name="The Broad Institute Genome Sequencing Center for Infectious Disease"/>
            <person name="Wu L."/>
            <person name="Ma J."/>
        </authorList>
    </citation>
    <scope>NUCLEOTIDE SEQUENCE [LARGE SCALE GENOMIC DNA]</scope>
    <source>
        <strain evidence="2 3">DT72</strain>
    </source>
</reference>
<dbReference type="InterPro" id="IPR015943">
    <property type="entry name" value="WD40/YVTN_repeat-like_dom_sf"/>
</dbReference>
<dbReference type="SMART" id="SM00564">
    <property type="entry name" value="PQQ"/>
    <property type="match status" value="6"/>
</dbReference>
<feature type="domain" description="Pyrrolo-quinoline quinone repeat" evidence="1">
    <location>
        <begin position="177"/>
        <end position="317"/>
    </location>
</feature>
<keyword evidence="3" id="KW-1185">Reference proteome</keyword>
<dbReference type="EMBL" id="JBHSZH010000005">
    <property type="protein sequence ID" value="MFC7081290.1"/>
    <property type="molecule type" value="Genomic_DNA"/>
</dbReference>
<dbReference type="PANTHER" id="PTHR34512:SF30">
    <property type="entry name" value="OUTER MEMBRANE PROTEIN ASSEMBLY FACTOR BAMB"/>
    <property type="match status" value="1"/>
</dbReference>
<dbReference type="InterPro" id="IPR002372">
    <property type="entry name" value="PQQ_rpt_dom"/>
</dbReference>
<dbReference type="AlphaFoldDB" id="A0ABD5WNJ1"/>
<dbReference type="InterPro" id="IPR018391">
    <property type="entry name" value="PQQ_b-propeller_rpt"/>
</dbReference>
<feature type="domain" description="Pyrrolo-quinoline quinone repeat" evidence="1">
    <location>
        <begin position="60"/>
        <end position="168"/>
    </location>
</feature>
<dbReference type="Gene3D" id="2.130.10.10">
    <property type="entry name" value="YVTN repeat-like/Quinoprotein amine dehydrogenase"/>
    <property type="match status" value="1"/>
</dbReference>
<organism evidence="2 3">
    <name type="scientific">Halorussus caseinilyticus</name>
    <dbReference type="NCBI Taxonomy" id="3034025"/>
    <lineage>
        <taxon>Archaea</taxon>
        <taxon>Methanobacteriati</taxon>
        <taxon>Methanobacteriota</taxon>
        <taxon>Stenosarchaea group</taxon>
        <taxon>Halobacteria</taxon>
        <taxon>Halobacteriales</taxon>
        <taxon>Haladaptataceae</taxon>
        <taxon>Halorussus</taxon>
    </lineage>
</organism>
<dbReference type="Pfam" id="PF13360">
    <property type="entry name" value="PQQ_2"/>
    <property type="match status" value="2"/>
</dbReference>
<evidence type="ECO:0000313" key="2">
    <source>
        <dbReference type="EMBL" id="MFC7081290.1"/>
    </source>
</evidence>